<keyword evidence="3" id="KW-1185">Reference proteome</keyword>
<dbReference type="EMBL" id="MU806296">
    <property type="protein sequence ID" value="KAJ3836748.1"/>
    <property type="molecule type" value="Genomic_DNA"/>
</dbReference>
<dbReference type="Proteomes" id="UP001163846">
    <property type="component" value="Unassembled WGS sequence"/>
</dbReference>
<name>A0AA38P5L5_9AGAR</name>
<gene>
    <name evidence="2" type="ORF">F5878DRAFT_247758</name>
</gene>
<dbReference type="AlphaFoldDB" id="A0AA38P5L5"/>
<organism evidence="2 3">
    <name type="scientific">Lentinula raphanica</name>
    <dbReference type="NCBI Taxonomy" id="153919"/>
    <lineage>
        <taxon>Eukaryota</taxon>
        <taxon>Fungi</taxon>
        <taxon>Dikarya</taxon>
        <taxon>Basidiomycota</taxon>
        <taxon>Agaricomycotina</taxon>
        <taxon>Agaricomycetes</taxon>
        <taxon>Agaricomycetidae</taxon>
        <taxon>Agaricales</taxon>
        <taxon>Marasmiineae</taxon>
        <taxon>Omphalotaceae</taxon>
        <taxon>Lentinula</taxon>
    </lineage>
</organism>
<evidence type="ECO:0000256" key="1">
    <source>
        <dbReference type="SAM" id="MobiDB-lite"/>
    </source>
</evidence>
<feature type="region of interest" description="Disordered" evidence="1">
    <location>
        <begin position="50"/>
        <end position="84"/>
    </location>
</feature>
<reference evidence="2" key="1">
    <citation type="submission" date="2022-08" db="EMBL/GenBank/DDBJ databases">
        <authorList>
            <consortium name="DOE Joint Genome Institute"/>
            <person name="Min B."/>
            <person name="Riley R."/>
            <person name="Sierra-Patev S."/>
            <person name="Naranjo-Ortiz M."/>
            <person name="Looney B."/>
            <person name="Konkel Z."/>
            <person name="Slot J.C."/>
            <person name="Sakamoto Y."/>
            <person name="Steenwyk J.L."/>
            <person name="Rokas A."/>
            <person name="Carro J."/>
            <person name="Camarero S."/>
            <person name="Ferreira P."/>
            <person name="Molpeceres G."/>
            <person name="Ruiz-Duenas F.J."/>
            <person name="Serrano A."/>
            <person name="Henrissat B."/>
            <person name="Drula E."/>
            <person name="Hughes K.W."/>
            <person name="Mata J.L."/>
            <person name="Ishikawa N.K."/>
            <person name="Vargas-Isla R."/>
            <person name="Ushijima S."/>
            <person name="Smith C.A."/>
            <person name="Ahrendt S."/>
            <person name="Andreopoulos W."/>
            <person name="He G."/>
            <person name="Labutti K."/>
            <person name="Lipzen A."/>
            <person name="Ng V."/>
            <person name="Sandor L."/>
            <person name="Barry K."/>
            <person name="Martinez A.T."/>
            <person name="Xiao Y."/>
            <person name="Gibbons J.G."/>
            <person name="Terashima K."/>
            <person name="Hibbett D.S."/>
            <person name="Grigoriev I.V."/>
        </authorList>
    </citation>
    <scope>NUCLEOTIDE SEQUENCE</scope>
    <source>
        <strain evidence="2">TFB9207</strain>
    </source>
</reference>
<evidence type="ECO:0000313" key="3">
    <source>
        <dbReference type="Proteomes" id="UP001163846"/>
    </source>
</evidence>
<evidence type="ECO:0000313" key="2">
    <source>
        <dbReference type="EMBL" id="KAJ3836748.1"/>
    </source>
</evidence>
<comment type="caution">
    <text evidence="2">The sequence shown here is derived from an EMBL/GenBank/DDBJ whole genome shotgun (WGS) entry which is preliminary data.</text>
</comment>
<accession>A0AA38P5L5</accession>
<proteinExistence type="predicted"/>
<protein>
    <submittedName>
        <fullName evidence="2">Uncharacterized protein</fullName>
    </submittedName>
</protein>
<sequence>MTPSRAQVARQGWGNRLNFQLSHGLRMTPDDIEEGNLILDGYIRYGVYNADSNANDSQNGGKAQGGSGGSTTKSGASGKSGGRS</sequence>